<keyword evidence="1" id="KW-0812">Transmembrane</keyword>
<dbReference type="EMBL" id="MFVV01000032">
    <property type="protein sequence ID" value="OGJ02900.1"/>
    <property type="molecule type" value="Genomic_DNA"/>
</dbReference>
<evidence type="ECO:0000256" key="1">
    <source>
        <dbReference type="SAM" id="Phobius"/>
    </source>
</evidence>
<gene>
    <name evidence="2" type="ORF">A3G06_00950</name>
</gene>
<keyword evidence="1" id="KW-0472">Membrane</keyword>
<sequence>MAKNLLQDVVRKKPGFTPAKRSGVDPGKFKLLPQRPKYTLWSVAFISLLFLFFALTFLFARATIIIEPQVENISLQTTFQAVKGGDSPSLSFDIVRSSFEEAKSVPASGEEDIQEPARGLIILYNNAGSSPQILSRDTRLLGSNGKIYKTKARAIIPGRSAGGALGSVEAEIYASEPGEEYNSPPLDFEIMGFKGTPKYSQIYGRGKGEILGGRNGRYKVVSVAERQAVEAELESTLSVKLSQKTRAEIPAGFILFDGAGFIQISKKETVVPENGENISIKIAGVFTGVLLNEEELSKKIAEASWAEYDGREIYIPDIRNLDFELRSGDLKSNSDIKNIDFNLSGEIKIVSKVDFVKLRREVLSQKKKDFPQILVRYPGASGATVRLRPFWKRSFPTEPEDVEIILSAYNK</sequence>
<keyword evidence="1" id="KW-1133">Transmembrane helix</keyword>
<protein>
    <recommendedName>
        <fullName evidence="4">Baseplate protein J-like domain-containing protein</fullName>
    </recommendedName>
</protein>
<evidence type="ECO:0008006" key="4">
    <source>
        <dbReference type="Google" id="ProtNLM"/>
    </source>
</evidence>
<evidence type="ECO:0000313" key="3">
    <source>
        <dbReference type="Proteomes" id="UP000176192"/>
    </source>
</evidence>
<organism evidence="2 3">
    <name type="scientific">Candidatus Nomurabacteria bacterium RIFCSPLOWO2_12_FULL_46_14</name>
    <dbReference type="NCBI Taxonomy" id="1801797"/>
    <lineage>
        <taxon>Bacteria</taxon>
        <taxon>Candidatus Nomuraibacteriota</taxon>
    </lineage>
</organism>
<name>A0A1F6Y993_9BACT</name>
<feature type="transmembrane region" description="Helical" evidence="1">
    <location>
        <begin position="38"/>
        <end position="60"/>
    </location>
</feature>
<proteinExistence type="predicted"/>
<evidence type="ECO:0000313" key="2">
    <source>
        <dbReference type="EMBL" id="OGJ02900.1"/>
    </source>
</evidence>
<accession>A0A1F6Y993</accession>
<dbReference type="Proteomes" id="UP000176192">
    <property type="component" value="Unassembled WGS sequence"/>
</dbReference>
<dbReference type="AlphaFoldDB" id="A0A1F6Y993"/>
<dbReference type="STRING" id="1801797.A3G06_00950"/>
<comment type="caution">
    <text evidence="2">The sequence shown here is derived from an EMBL/GenBank/DDBJ whole genome shotgun (WGS) entry which is preliminary data.</text>
</comment>
<reference evidence="2 3" key="1">
    <citation type="journal article" date="2016" name="Nat. Commun.">
        <title>Thousands of microbial genomes shed light on interconnected biogeochemical processes in an aquifer system.</title>
        <authorList>
            <person name="Anantharaman K."/>
            <person name="Brown C.T."/>
            <person name="Hug L.A."/>
            <person name="Sharon I."/>
            <person name="Castelle C.J."/>
            <person name="Probst A.J."/>
            <person name="Thomas B.C."/>
            <person name="Singh A."/>
            <person name="Wilkins M.J."/>
            <person name="Karaoz U."/>
            <person name="Brodie E.L."/>
            <person name="Williams K.H."/>
            <person name="Hubbard S.S."/>
            <person name="Banfield J.F."/>
        </authorList>
    </citation>
    <scope>NUCLEOTIDE SEQUENCE [LARGE SCALE GENOMIC DNA]</scope>
</reference>